<proteinExistence type="predicted"/>
<dbReference type="EMBL" id="FUXK01000026">
    <property type="protein sequence ID" value="SKA08586.1"/>
    <property type="molecule type" value="Genomic_DNA"/>
</dbReference>
<evidence type="ECO:0000313" key="1">
    <source>
        <dbReference type="EMBL" id="SKA08586.1"/>
    </source>
</evidence>
<dbReference type="STRING" id="28136.SAMN02745202_02007"/>
<dbReference type="Proteomes" id="UP000190065">
    <property type="component" value="Unassembled WGS sequence"/>
</dbReference>
<sequence length="73" mass="7972">MKKLIKWLADKFGVTTVRTEVRTVVKEKEVLRHFIPKAGTVEGDLIVEGDLLVKGSLTVTGSVTCYKEKGGPA</sequence>
<name>A0A1T4QY85_9BACT</name>
<accession>A0A1T4QY85</accession>
<evidence type="ECO:0000313" key="2">
    <source>
        <dbReference type="Proteomes" id="UP000190065"/>
    </source>
</evidence>
<dbReference type="RefSeq" id="WP_025070588.1">
    <property type="nucleotide sequence ID" value="NZ_FUXK01000026.1"/>
</dbReference>
<dbReference type="AlphaFoldDB" id="A0A1T4QY85"/>
<organism evidence="1 2">
    <name type="scientific">Segatella oulorum</name>
    <dbReference type="NCBI Taxonomy" id="28136"/>
    <lineage>
        <taxon>Bacteria</taxon>
        <taxon>Pseudomonadati</taxon>
        <taxon>Bacteroidota</taxon>
        <taxon>Bacteroidia</taxon>
        <taxon>Bacteroidales</taxon>
        <taxon>Prevotellaceae</taxon>
        <taxon>Segatella</taxon>
    </lineage>
</organism>
<reference evidence="1 2" key="1">
    <citation type="submission" date="2017-02" db="EMBL/GenBank/DDBJ databases">
        <authorList>
            <person name="Peterson S.W."/>
        </authorList>
    </citation>
    <scope>NUCLEOTIDE SEQUENCE [LARGE SCALE GENOMIC DNA]</scope>
    <source>
        <strain evidence="1 2">ATCC 43324</strain>
    </source>
</reference>
<protein>
    <submittedName>
        <fullName evidence="1">Uncharacterized protein</fullName>
    </submittedName>
</protein>
<gene>
    <name evidence="1" type="ORF">SAMN02745202_02007</name>
</gene>